<dbReference type="OrthoDB" id="7860063at2"/>
<accession>A0A2R8B4J1</accession>
<dbReference type="EMBL" id="OMOQ01000001">
    <property type="protein sequence ID" value="SPH17531.1"/>
    <property type="molecule type" value="Genomic_DNA"/>
</dbReference>
<organism evidence="1 2">
    <name type="scientific">Albidovulum aquaemixtae</name>
    <dbReference type="NCBI Taxonomy" id="1542388"/>
    <lineage>
        <taxon>Bacteria</taxon>
        <taxon>Pseudomonadati</taxon>
        <taxon>Pseudomonadota</taxon>
        <taxon>Alphaproteobacteria</taxon>
        <taxon>Rhodobacterales</taxon>
        <taxon>Paracoccaceae</taxon>
        <taxon>Albidovulum</taxon>
    </lineage>
</organism>
<gene>
    <name evidence="1" type="ORF">DEA8626_01054</name>
</gene>
<name>A0A2R8B4J1_9RHOB</name>
<evidence type="ECO:0000313" key="2">
    <source>
        <dbReference type="Proteomes" id="UP000244924"/>
    </source>
</evidence>
<dbReference type="RefSeq" id="WP_146188834.1">
    <property type="nucleotide sequence ID" value="NZ_OMOQ01000001.1"/>
</dbReference>
<proteinExistence type="predicted"/>
<protein>
    <submittedName>
        <fullName evidence="1">Uncharacterized protein</fullName>
    </submittedName>
</protein>
<evidence type="ECO:0000313" key="1">
    <source>
        <dbReference type="EMBL" id="SPH17531.1"/>
    </source>
</evidence>
<sequence length="168" mass="18201">MSFFIAMQNRRATARHLHPQTFTSARNEFLIVSRSGGRNEFLSISNAGDCTGQEEEAPAELKPDAVLHATLVAQGPDGGEIFVVERQKRKGHVGEGRHLGGDGYILLHQAEDRVSLTGAVRLRPGVNPRPAGNLPGATVRFDAAYVPWSGERLPAGFNQGCRTRFGVV</sequence>
<keyword evidence="2" id="KW-1185">Reference proteome</keyword>
<dbReference type="Proteomes" id="UP000244924">
    <property type="component" value="Unassembled WGS sequence"/>
</dbReference>
<reference evidence="1 2" key="1">
    <citation type="submission" date="2018-03" db="EMBL/GenBank/DDBJ databases">
        <authorList>
            <person name="Keele B.F."/>
        </authorList>
    </citation>
    <scope>NUCLEOTIDE SEQUENCE [LARGE SCALE GENOMIC DNA]</scope>
    <source>
        <strain evidence="1 2">CECT 8626</strain>
    </source>
</reference>
<dbReference type="AlphaFoldDB" id="A0A2R8B4J1"/>